<protein>
    <submittedName>
        <fullName evidence="2">Uncharacterized protein</fullName>
    </submittedName>
</protein>
<feature type="compositionally biased region" description="Polar residues" evidence="1">
    <location>
        <begin position="37"/>
        <end position="53"/>
    </location>
</feature>
<proteinExistence type="predicted"/>
<reference evidence="2 3" key="1">
    <citation type="submission" date="2018-10" db="EMBL/GenBank/DDBJ databases">
        <title>Draft genome sequence of Aquitalea MWU14-2217 isolated from a wild cranberry bog in Provincetown, Massachusetts.</title>
        <authorList>
            <person name="Ebadzadsahrai G."/>
            <person name="Soby S."/>
        </authorList>
    </citation>
    <scope>NUCLEOTIDE SEQUENCE [LARGE SCALE GENOMIC DNA]</scope>
    <source>
        <strain evidence="2 3">MWU14-2217</strain>
    </source>
</reference>
<dbReference type="AlphaFoldDB" id="A0A454JEU0"/>
<feature type="region of interest" description="Disordered" evidence="1">
    <location>
        <begin position="1"/>
        <end position="100"/>
    </location>
</feature>
<sequence>MMDISKTNSVTSNSAGKLLPPNKQPGKTVPDAKDSTQEQPSPSTVVSLQSSGKTSDSTAADDGSSSQDNTPSPVKSFTYGVLNLPDPAATPPAAETSNADNSYFTAGRWAAAAVTIGTLVSLVV</sequence>
<feature type="compositionally biased region" description="Low complexity" evidence="1">
    <location>
        <begin position="54"/>
        <end position="68"/>
    </location>
</feature>
<name>A0A454JEU0_9NEIS</name>
<gene>
    <name evidence="2" type="ORF">EAY64_16465</name>
</gene>
<evidence type="ECO:0000313" key="2">
    <source>
        <dbReference type="EMBL" id="RMC93798.1"/>
    </source>
</evidence>
<feature type="compositionally biased region" description="Polar residues" evidence="1">
    <location>
        <begin position="1"/>
        <end position="15"/>
    </location>
</feature>
<accession>A0A454JEU0</accession>
<dbReference type="EMBL" id="RFAR01000074">
    <property type="protein sequence ID" value="RMC93798.1"/>
    <property type="molecule type" value="Genomic_DNA"/>
</dbReference>
<feature type="compositionally biased region" description="Low complexity" evidence="1">
    <location>
        <begin position="85"/>
        <end position="94"/>
    </location>
</feature>
<dbReference type="Proteomes" id="UP000274139">
    <property type="component" value="Unassembled WGS sequence"/>
</dbReference>
<organism evidence="2 3">
    <name type="scientific">Aquitalea palustris</name>
    <dbReference type="NCBI Taxonomy" id="2480983"/>
    <lineage>
        <taxon>Bacteria</taxon>
        <taxon>Pseudomonadati</taxon>
        <taxon>Pseudomonadota</taxon>
        <taxon>Betaproteobacteria</taxon>
        <taxon>Neisseriales</taxon>
        <taxon>Chromobacteriaceae</taxon>
        <taxon>Aquitalea</taxon>
    </lineage>
</organism>
<evidence type="ECO:0000256" key="1">
    <source>
        <dbReference type="SAM" id="MobiDB-lite"/>
    </source>
</evidence>
<comment type="caution">
    <text evidence="2">The sequence shown here is derived from an EMBL/GenBank/DDBJ whole genome shotgun (WGS) entry which is preliminary data.</text>
</comment>
<dbReference type="RefSeq" id="WP_103525830.1">
    <property type="nucleotide sequence ID" value="NZ_JAIZDC010000010.1"/>
</dbReference>
<dbReference type="OrthoDB" id="6388959at2"/>
<keyword evidence="3" id="KW-1185">Reference proteome</keyword>
<evidence type="ECO:0000313" key="3">
    <source>
        <dbReference type="Proteomes" id="UP000274139"/>
    </source>
</evidence>